<evidence type="ECO:0000313" key="2">
    <source>
        <dbReference type="EMBL" id="GLS22831.1"/>
    </source>
</evidence>
<comment type="caution">
    <text evidence="2">The sequence shown here is derived from an EMBL/GenBank/DDBJ whole genome shotgun (WGS) entry which is preliminary data.</text>
</comment>
<dbReference type="Gene3D" id="2.10.260.10">
    <property type="match status" value="1"/>
</dbReference>
<keyword evidence="3" id="KW-1185">Reference proteome</keyword>
<feature type="domain" description="SpoVT-AbrB" evidence="1">
    <location>
        <begin position="12"/>
        <end position="57"/>
    </location>
</feature>
<organism evidence="2 3">
    <name type="scientific">Labrys miyagiensis</name>
    <dbReference type="NCBI Taxonomy" id="346912"/>
    <lineage>
        <taxon>Bacteria</taxon>
        <taxon>Pseudomonadati</taxon>
        <taxon>Pseudomonadota</taxon>
        <taxon>Alphaproteobacteria</taxon>
        <taxon>Hyphomicrobiales</taxon>
        <taxon>Xanthobacteraceae</taxon>
        <taxon>Labrys</taxon>
    </lineage>
</organism>
<dbReference type="SMART" id="SM00966">
    <property type="entry name" value="SpoVT_AbrB"/>
    <property type="match status" value="1"/>
</dbReference>
<dbReference type="SUPFAM" id="SSF89447">
    <property type="entry name" value="AbrB/MazE/MraZ-like"/>
    <property type="match status" value="1"/>
</dbReference>
<dbReference type="InterPro" id="IPR037914">
    <property type="entry name" value="SpoVT-AbrB_sf"/>
</dbReference>
<dbReference type="EMBL" id="BSPC01000066">
    <property type="protein sequence ID" value="GLS22831.1"/>
    <property type="molecule type" value="Genomic_DNA"/>
</dbReference>
<name>A0ABQ6CR54_9HYPH</name>
<proteinExistence type="predicted"/>
<dbReference type="Proteomes" id="UP001156882">
    <property type="component" value="Unassembled WGS sequence"/>
</dbReference>
<accession>A0ABQ6CR54</accession>
<reference evidence="3" key="1">
    <citation type="journal article" date="2019" name="Int. J. Syst. Evol. Microbiol.">
        <title>The Global Catalogue of Microorganisms (GCM) 10K type strain sequencing project: providing services to taxonomists for standard genome sequencing and annotation.</title>
        <authorList>
            <consortium name="The Broad Institute Genomics Platform"/>
            <consortium name="The Broad Institute Genome Sequencing Center for Infectious Disease"/>
            <person name="Wu L."/>
            <person name="Ma J."/>
        </authorList>
    </citation>
    <scope>NUCLEOTIDE SEQUENCE [LARGE SCALE GENOMIC DNA]</scope>
    <source>
        <strain evidence="3">NBRC 101365</strain>
    </source>
</reference>
<evidence type="ECO:0000313" key="3">
    <source>
        <dbReference type="Proteomes" id="UP001156882"/>
    </source>
</evidence>
<gene>
    <name evidence="2" type="ORF">GCM10007874_58510</name>
</gene>
<sequence length="81" mass="9050">MAKLATKASVTSRLTTKAQTTIPQIVRNALHLDPGDTLRYVITDTSVILEKVQGTHDISENPFAFFHEWASEDDEKAFANF</sequence>
<evidence type="ECO:0000259" key="1">
    <source>
        <dbReference type="SMART" id="SM00966"/>
    </source>
</evidence>
<protein>
    <recommendedName>
        <fullName evidence="1">SpoVT-AbrB domain-containing protein</fullName>
    </recommendedName>
</protein>
<dbReference type="InterPro" id="IPR007159">
    <property type="entry name" value="SpoVT-AbrB_dom"/>
</dbReference>